<reference evidence="3" key="4">
    <citation type="journal article" date="2022" name="Res Sq">
        <title>Comparative Genomics Reveals Insights into the Divergent Evolution of Astigmatic Mites and Household Pest Adaptations.</title>
        <authorList>
            <person name="Xiong Q."/>
            <person name="Wan A.T.-Y."/>
            <person name="Liu X.-Y."/>
            <person name="Fung C.S.-H."/>
            <person name="Xiao X."/>
            <person name="Malainual N."/>
            <person name="Hou J."/>
            <person name="Wang L."/>
            <person name="Wang M."/>
            <person name="Yang K."/>
            <person name="Cui Y."/>
            <person name="Leung E."/>
            <person name="Nong W."/>
            <person name="Shin S.-K."/>
            <person name="Au S."/>
            <person name="Jeong K.Y."/>
            <person name="Chew F.T."/>
            <person name="Hui J."/>
            <person name="Leung T.F."/>
            <person name="Tungtrongchitr A."/>
            <person name="Zhong N."/>
            <person name="Liu Z."/>
            <person name="Tsui S."/>
        </authorList>
    </citation>
    <scope>NUCLEOTIDE SEQUENCE</scope>
    <source>
        <strain evidence="3">Derf</strain>
        <tissue evidence="3">Whole organism</tissue>
    </source>
</reference>
<feature type="compositionally biased region" description="Basic and acidic residues" evidence="1">
    <location>
        <begin position="101"/>
        <end position="114"/>
    </location>
</feature>
<keyword evidence="4" id="KW-1185">Reference proteome</keyword>
<dbReference type="EMBL" id="SDOV01000009">
    <property type="protein sequence ID" value="KAH7637403.1"/>
    <property type="molecule type" value="Genomic_DNA"/>
</dbReference>
<organism evidence="3 4">
    <name type="scientific">Dermatophagoides farinae</name>
    <name type="common">American house dust mite</name>
    <dbReference type="NCBI Taxonomy" id="6954"/>
    <lineage>
        <taxon>Eukaryota</taxon>
        <taxon>Metazoa</taxon>
        <taxon>Ecdysozoa</taxon>
        <taxon>Arthropoda</taxon>
        <taxon>Chelicerata</taxon>
        <taxon>Arachnida</taxon>
        <taxon>Acari</taxon>
        <taxon>Acariformes</taxon>
        <taxon>Sarcoptiformes</taxon>
        <taxon>Astigmata</taxon>
        <taxon>Psoroptidia</taxon>
        <taxon>Analgoidea</taxon>
        <taxon>Pyroglyphidae</taxon>
        <taxon>Dermatophagoidinae</taxon>
        <taxon>Dermatophagoides</taxon>
    </lineage>
</organism>
<reference evidence="2" key="2">
    <citation type="submission" date="2020-06" db="EMBL/GenBank/DDBJ databases">
        <authorList>
            <person name="Ji K."/>
            <person name="Li J."/>
        </authorList>
    </citation>
    <scope>NUCLEOTIDE SEQUENCE</scope>
    <source>
        <strain evidence="2">JKM2019</strain>
        <tissue evidence="2">Whole body</tissue>
    </source>
</reference>
<reference evidence="2" key="3">
    <citation type="journal article" date="2021" name="World Allergy Organ. J.">
        <title>Chromosome-level assembly of Dermatophagoides farinae genome and transcriptome reveals two novel allergens Der f 37 and Der f 39.</title>
        <authorList>
            <person name="Chen J."/>
            <person name="Cai Z."/>
            <person name="Fan D."/>
            <person name="Hu J."/>
            <person name="Hou Y."/>
            <person name="He Y."/>
            <person name="Zhang Z."/>
            <person name="Zhao Z."/>
            <person name="Gao P."/>
            <person name="Hu W."/>
            <person name="Sun J."/>
            <person name="Li J."/>
            <person name="Ji K."/>
        </authorList>
    </citation>
    <scope>NUCLEOTIDE SEQUENCE</scope>
    <source>
        <strain evidence="2">JKM2019</strain>
    </source>
</reference>
<accession>A0A922L9R9</accession>
<proteinExistence type="predicted"/>
<dbReference type="Proteomes" id="UP000790347">
    <property type="component" value="Unassembled WGS sequence"/>
</dbReference>
<reference evidence="3" key="1">
    <citation type="submission" date="2013-05" db="EMBL/GenBank/DDBJ databases">
        <authorList>
            <person name="Yim A.K.Y."/>
            <person name="Chan T.F."/>
            <person name="Ji K.M."/>
            <person name="Liu X.Y."/>
            <person name="Zhou J.W."/>
            <person name="Li R.Q."/>
            <person name="Yang K.Y."/>
            <person name="Li J."/>
            <person name="Li M."/>
            <person name="Law P.T.W."/>
            <person name="Wu Y.L."/>
            <person name="Cai Z.L."/>
            <person name="Qin H."/>
            <person name="Bao Y."/>
            <person name="Leung R.K.K."/>
            <person name="Ng P.K.S."/>
            <person name="Zou J."/>
            <person name="Zhong X.J."/>
            <person name="Ran P.X."/>
            <person name="Zhong N.S."/>
            <person name="Liu Z.G."/>
            <person name="Tsui S.K.W."/>
        </authorList>
    </citation>
    <scope>NUCLEOTIDE SEQUENCE</scope>
    <source>
        <strain evidence="3">Derf</strain>
        <tissue evidence="3">Whole organism</tissue>
    </source>
</reference>
<feature type="region of interest" description="Disordered" evidence="1">
    <location>
        <begin position="1"/>
        <end position="30"/>
    </location>
</feature>
<dbReference type="AlphaFoldDB" id="A0A922L9R9"/>
<name>A0A922L9R9_DERFA</name>
<feature type="compositionally biased region" description="Acidic residues" evidence="1">
    <location>
        <begin position="89"/>
        <end position="100"/>
    </location>
</feature>
<sequence length="133" mass="15415">MAQLQTLEAKRVNQQQQQRSSYPHSRTTETRNVRYVQGRITATVWLSKNTKAVGSTLWFRLQMFTTQPHKANQTLVESTINISGMADDGTNDEDQFDDNDELSKHQNRGQELKWDPPQPHKKNHWLKTPTLPS</sequence>
<protein>
    <submittedName>
        <fullName evidence="3">Uncharacterized protein</fullName>
    </submittedName>
</protein>
<comment type="caution">
    <text evidence="3">The sequence shown here is derived from an EMBL/GenBank/DDBJ whole genome shotgun (WGS) entry which is preliminary data.</text>
</comment>
<dbReference type="Proteomes" id="UP000828236">
    <property type="component" value="Unassembled WGS sequence"/>
</dbReference>
<feature type="compositionally biased region" description="Polar residues" evidence="1">
    <location>
        <begin position="1"/>
        <end position="25"/>
    </location>
</feature>
<evidence type="ECO:0000313" key="4">
    <source>
        <dbReference type="Proteomes" id="UP000790347"/>
    </source>
</evidence>
<gene>
    <name evidence="3" type="ORF">DERF_001781</name>
    <name evidence="2" type="ORF">HUG17_7609</name>
</gene>
<evidence type="ECO:0000313" key="2">
    <source>
        <dbReference type="EMBL" id="KAH7637403.1"/>
    </source>
</evidence>
<feature type="region of interest" description="Disordered" evidence="1">
    <location>
        <begin position="82"/>
        <end position="133"/>
    </location>
</feature>
<evidence type="ECO:0000313" key="3">
    <source>
        <dbReference type="EMBL" id="KAH9527784.1"/>
    </source>
</evidence>
<evidence type="ECO:0000256" key="1">
    <source>
        <dbReference type="SAM" id="MobiDB-lite"/>
    </source>
</evidence>
<dbReference type="EMBL" id="ASGP02000001">
    <property type="protein sequence ID" value="KAH9527784.1"/>
    <property type="molecule type" value="Genomic_DNA"/>
</dbReference>